<dbReference type="Pfam" id="PF02347">
    <property type="entry name" value="GDC-P"/>
    <property type="match status" value="1"/>
</dbReference>
<reference evidence="6 7" key="1">
    <citation type="journal article" date="2017" name="ISME J.">
        <title>Energy and carbon metabolisms in a deep terrestrial subsurface fluid microbial community.</title>
        <authorList>
            <person name="Momper L."/>
            <person name="Jungbluth S.P."/>
            <person name="Lee M.D."/>
            <person name="Amend J.P."/>
        </authorList>
    </citation>
    <scope>NUCLEOTIDE SEQUENCE [LARGE SCALE GENOMIC DNA]</scope>
    <source>
        <strain evidence="6">SURF_26</strain>
    </source>
</reference>
<dbReference type="InterPro" id="IPR049315">
    <property type="entry name" value="GDC-P_N"/>
</dbReference>
<name>A0A3A4QZ13_9BACT</name>
<dbReference type="EC" id="1.4.4.2" evidence="4"/>
<dbReference type="PANTHER" id="PTHR42806:SF1">
    <property type="entry name" value="GLYCINE DEHYDROGENASE (DECARBOXYLATING)"/>
    <property type="match status" value="1"/>
</dbReference>
<dbReference type="GO" id="GO:0019464">
    <property type="term" value="P:glycine decarboxylation via glycine cleavage system"/>
    <property type="evidence" value="ECO:0007669"/>
    <property type="project" value="UniProtKB-UniRule"/>
</dbReference>
<dbReference type="InterPro" id="IPR020581">
    <property type="entry name" value="GDC_P"/>
</dbReference>
<dbReference type="HAMAP" id="MF_00712">
    <property type="entry name" value="GcvPA"/>
    <property type="match status" value="1"/>
</dbReference>
<accession>A0A3A4QZ13</accession>
<comment type="function">
    <text evidence="1 4">The glycine cleavage system catalyzes the degradation of glycine. The P protein binds the alpha-amino group of glycine through its pyridoxal phosphate cofactor; CO(2) is released and the remaining methylamine moiety is then transferred to the lipoamide cofactor of the H protein.</text>
</comment>
<dbReference type="GO" id="GO:0009116">
    <property type="term" value="P:nucleoside metabolic process"/>
    <property type="evidence" value="ECO:0007669"/>
    <property type="project" value="InterPro"/>
</dbReference>
<evidence type="ECO:0000313" key="6">
    <source>
        <dbReference type="EMBL" id="RJP57959.1"/>
    </source>
</evidence>
<gene>
    <name evidence="4" type="primary">gcvPA</name>
    <name evidence="6" type="ORF">C4541_09480</name>
</gene>
<comment type="caution">
    <text evidence="6">The sequence shown here is derived from an EMBL/GenBank/DDBJ whole genome shotgun (WGS) entry which is preliminary data.</text>
</comment>
<evidence type="ECO:0000256" key="4">
    <source>
        <dbReference type="HAMAP-Rule" id="MF_00712"/>
    </source>
</evidence>
<dbReference type="EMBL" id="QZJZ01000073">
    <property type="protein sequence ID" value="RJP57959.1"/>
    <property type="molecule type" value="Genomic_DNA"/>
</dbReference>
<dbReference type="Gene3D" id="3.90.1150.10">
    <property type="entry name" value="Aspartate Aminotransferase, domain 1"/>
    <property type="match status" value="1"/>
</dbReference>
<dbReference type="PANTHER" id="PTHR42806">
    <property type="entry name" value="GLYCINE CLEAVAGE SYSTEM P-PROTEIN"/>
    <property type="match status" value="1"/>
</dbReference>
<evidence type="ECO:0000313" key="7">
    <source>
        <dbReference type="Proteomes" id="UP000266426"/>
    </source>
</evidence>
<evidence type="ECO:0000256" key="2">
    <source>
        <dbReference type="ARBA" id="ARBA00023002"/>
    </source>
</evidence>
<comment type="similarity">
    <text evidence="4">Belongs to the GcvP family. N-terminal subunit subfamily.</text>
</comment>
<comment type="subunit">
    <text evidence="4">The glycine cleavage system is composed of four proteins: P, T, L and H. In this organism, the P 'protein' is a heterodimer of two subunits.</text>
</comment>
<evidence type="ECO:0000256" key="1">
    <source>
        <dbReference type="ARBA" id="ARBA00003788"/>
    </source>
</evidence>
<comment type="catalytic activity">
    <reaction evidence="3 4">
        <text>N(6)-[(R)-lipoyl]-L-lysyl-[glycine-cleavage complex H protein] + glycine + H(+) = N(6)-[(R)-S(8)-aminomethyldihydrolipoyl]-L-lysyl-[glycine-cleavage complex H protein] + CO2</text>
        <dbReference type="Rhea" id="RHEA:24304"/>
        <dbReference type="Rhea" id="RHEA-COMP:10494"/>
        <dbReference type="Rhea" id="RHEA-COMP:10495"/>
        <dbReference type="ChEBI" id="CHEBI:15378"/>
        <dbReference type="ChEBI" id="CHEBI:16526"/>
        <dbReference type="ChEBI" id="CHEBI:57305"/>
        <dbReference type="ChEBI" id="CHEBI:83099"/>
        <dbReference type="ChEBI" id="CHEBI:83143"/>
        <dbReference type="EC" id="1.4.4.2"/>
    </reaction>
</comment>
<dbReference type="InterPro" id="IPR023010">
    <property type="entry name" value="GcvPA"/>
</dbReference>
<proteinExistence type="inferred from homology"/>
<dbReference type="NCBIfam" id="NF001696">
    <property type="entry name" value="PRK00451.1"/>
    <property type="match status" value="1"/>
</dbReference>
<keyword evidence="2 4" id="KW-0560">Oxidoreductase</keyword>
<dbReference type="AlphaFoldDB" id="A0A3A4QZ13"/>
<dbReference type="GO" id="GO:0004375">
    <property type="term" value="F:glycine dehydrogenase (decarboxylating) activity"/>
    <property type="evidence" value="ECO:0007669"/>
    <property type="project" value="UniProtKB-EC"/>
</dbReference>
<dbReference type="InterPro" id="IPR015422">
    <property type="entry name" value="PyrdxlP-dep_Trfase_small"/>
</dbReference>
<feature type="domain" description="Glycine cleavage system P-protein N-terminal" evidence="5">
    <location>
        <begin position="3"/>
        <end position="442"/>
    </location>
</feature>
<evidence type="ECO:0000256" key="3">
    <source>
        <dbReference type="ARBA" id="ARBA00049026"/>
    </source>
</evidence>
<dbReference type="Proteomes" id="UP000266426">
    <property type="component" value="Unassembled WGS sequence"/>
</dbReference>
<dbReference type="Gene3D" id="3.40.640.10">
    <property type="entry name" value="Type I PLP-dependent aspartate aminotransferase-like (Major domain)"/>
    <property type="match status" value="1"/>
</dbReference>
<dbReference type="CDD" id="cd00613">
    <property type="entry name" value="GDC-P"/>
    <property type="match status" value="1"/>
</dbReference>
<evidence type="ECO:0000259" key="5">
    <source>
        <dbReference type="Pfam" id="PF02347"/>
    </source>
</evidence>
<dbReference type="PIRSF" id="PIRSF006815">
    <property type="entry name" value="GcvPA"/>
    <property type="match status" value="1"/>
</dbReference>
<organism evidence="6 7">
    <name type="scientific">Candidatus Auribacter fodinae</name>
    <dbReference type="NCBI Taxonomy" id="2093366"/>
    <lineage>
        <taxon>Bacteria</taxon>
        <taxon>Pseudomonadati</taxon>
        <taxon>Candidatus Auribacterota</taxon>
        <taxon>Candidatus Auribacteria</taxon>
        <taxon>Candidatus Auribacterales</taxon>
        <taxon>Candidatus Auribacteraceae</taxon>
        <taxon>Candidatus Auribacter</taxon>
    </lineage>
</organism>
<dbReference type="InterPro" id="IPR015424">
    <property type="entry name" value="PyrdxlP-dep_Trfase"/>
</dbReference>
<protein>
    <recommendedName>
        <fullName evidence="4">Probable glycine dehydrogenase (decarboxylating) subunit 1</fullName>
        <ecNumber evidence="4">1.4.4.2</ecNumber>
    </recommendedName>
    <alternativeName>
        <fullName evidence="4">Glycine cleavage system P-protein subunit 1</fullName>
    </alternativeName>
    <alternativeName>
        <fullName evidence="4">Glycine decarboxylase subunit 1</fullName>
    </alternativeName>
    <alternativeName>
        <fullName evidence="4">Glycine dehydrogenase (aminomethyl-transferring) subunit 1</fullName>
    </alternativeName>
</protein>
<dbReference type="InterPro" id="IPR015421">
    <property type="entry name" value="PyrdxlP-dep_Trfase_major"/>
</dbReference>
<sequence>MMDYVPASQSDREYMLKEIGVSSIDDLLSCIPAGIVRPKLDVPEGISEFDAAYQLKMLAHKNKRVDHYKCFLGAGAYDHCIPSVVPALASRSEFYTAYTPYQPEASQGTLQAVFEYQSMICELTGLDAANASLYEGGSACAEAALMIAGSGRGKTDLILAGTMHPWYRDTVKTYVKHLGLNVIDVPHRNGVIDAADAASAITDKTAGLIIQSPNFYGCIEENLAEIVQAVHQAGGLVAMSCNPLSLSVLKSPGEYGVDIAVGDGQPLGVDLQYGGPYFGFLACTNNLLRKMPGRIVGMTKDSQGRRTFVLTLQAREQHIRREKATSNICTNQALIALRGNIFLSWAGKEGFYEMGRQNVQRAHYAAREAANIDGVTVSFDKPFFNEFCLNFESVKASAVLDKMMADGIFGGVPLSRFDALNDKMMVVCVTEKRSKDEIDSWIMSLKKAVRN</sequence>
<dbReference type="SUPFAM" id="SSF53383">
    <property type="entry name" value="PLP-dependent transferases"/>
    <property type="match status" value="1"/>
</dbReference>